<dbReference type="Gene3D" id="2.20.70.30">
    <property type="entry name" value="Nascent polypeptide-associated complex domain"/>
    <property type="match status" value="1"/>
</dbReference>
<keyword evidence="11" id="KW-0539">Nucleus</keyword>
<evidence type="ECO:0000256" key="12">
    <source>
        <dbReference type="RuleBase" id="RU361272"/>
    </source>
</evidence>
<dbReference type="SMART" id="SM01407">
    <property type="entry name" value="NAC"/>
    <property type="match status" value="1"/>
</dbReference>
<evidence type="ECO:0000256" key="10">
    <source>
        <dbReference type="ARBA" id="ARBA00023163"/>
    </source>
</evidence>
<dbReference type="GO" id="GO:0005634">
    <property type="term" value="C:nucleus"/>
    <property type="evidence" value="ECO:0007669"/>
    <property type="project" value="UniProtKB-SubCell"/>
</dbReference>
<evidence type="ECO:0000256" key="3">
    <source>
        <dbReference type="ARBA" id="ARBA00005296"/>
    </source>
</evidence>
<dbReference type="Proteomes" id="UP000809789">
    <property type="component" value="Unassembled WGS sequence"/>
</dbReference>
<keyword evidence="10 12" id="KW-0804">Transcription</keyword>
<dbReference type="CDD" id="cd22055">
    <property type="entry name" value="NAC_BTF3"/>
    <property type="match status" value="1"/>
</dbReference>
<evidence type="ECO:0000256" key="5">
    <source>
        <dbReference type="ARBA" id="ARBA00022448"/>
    </source>
</evidence>
<keyword evidence="8" id="KW-0653">Protein transport</keyword>
<dbReference type="AlphaFoldDB" id="A0A8K0L2C4"/>
<keyword evidence="7" id="KW-0678">Repressor</keyword>
<evidence type="ECO:0000256" key="8">
    <source>
        <dbReference type="ARBA" id="ARBA00022927"/>
    </source>
</evidence>
<name>A0A8K0L2C4_9PEZI</name>
<evidence type="ECO:0000256" key="1">
    <source>
        <dbReference type="ARBA" id="ARBA00004123"/>
    </source>
</evidence>
<comment type="similarity">
    <text evidence="3 12">Belongs to the NAC-beta family.</text>
</comment>
<accession>A0A8K0L2C4</accession>
<dbReference type="InterPro" id="IPR036291">
    <property type="entry name" value="NAD(P)-bd_dom_sf"/>
</dbReference>
<proteinExistence type="inferred from homology"/>
<evidence type="ECO:0000256" key="7">
    <source>
        <dbReference type="ARBA" id="ARBA00022491"/>
    </source>
</evidence>
<dbReference type="GO" id="GO:0015031">
    <property type="term" value="P:protein transport"/>
    <property type="evidence" value="ECO:0007669"/>
    <property type="project" value="UniProtKB-KW"/>
</dbReference>
<sequence length="454" mass="50161">MFEWLFGKSFNPDQDIPDLSGKVIIVTGGNSGLGKESVRQFVKHNPKAVFLAARTEAKAQTAIEEIKKETPDANIQYLNLDLGDLDSVAKAAKDFNSRADRLDILMNNAGMLAQDFSLTPQGYELSLGTNHMGHALLTKLLLPTLLRTAEDSSADVRIVNLSSVGHHFAALTRGLVLDAQASANVWNWSRYGTSKLANLLHARSLKKRYPQITAVSCHPGTINTQLFHGERDRWADTPVIGFFFKNIHYFLSSVDSGAKNQLWCAVGPKEEVRNGFYFEPVGKRSGWGLYTGEAEAERLWAFTEEELRKQGGKGTPRRKVKKVHKSSGTDDKKLQTTLKKMNVQPIQAIEEVNMFKSDGNVIHFSAPKVHASVPSNTFAVYGNGEDKELTELVPGILNQLGPDSLASLRKLAESYQQMQKAQGEAGEGDKKDEDDDDIPDLVEGQNFEKSGEVE</sequence>
<comment type="subunit">
    <text evidence="12">Part of the nascent polypeptide-associated complex (NAC).</text>
</comment>
<dbReference type="SUPFAM" id="SSF51735">
    <property type="entry name" value="NAD(P)-binding Rossmann-fold domains"/>
    <property type="match status" value="1"/>
</dbReference>
<keyword evidence="5" id="KW-0813">Transport</keyword>
<evidence type="ECO:0000256" key="13">
    <source>
        <dbReference type="SAM" id="MobiDB-lite"/>
    </source>
</evidence>
<organism evidence="15 16">
    <name type="scientific">Elsinoe batatas</name>
    <dbReference type="NCBI Taxonomy" id="2601811"/>
    <lineage>
        <taxon>Eukaryota</taxon>
        <taxon>Fungi</taxon>
        <taxon>Dikarya</taxon>
        <taxon>Ascomycota</taxon>
        <taxon>Pezizomycotina</taxon>
        <taxon>Dothideomycetes</taxon>
        <taxon>Dothideomycetidae</taxon>
        <taxon>Myriangiales</taxon>
        <taxon>Elsinoaceae</taxon>
        <taxon>Elsinoe</taxon>
    </lineage>
</organism>
<keyword evidence="6" id="KW-0963">Cytoplasm</keyword>
<dbReference type="FunFam" id="2.20.70.30:FF:000003">
    <property type="entry name" value="Nascent polypeptide-associated complex subunit beta"/>
    <property type="match status" value="1"/>
</dbReference>
<gene>
    <name evidence="15" type="ORF">KVT40_002481</name>
</gene>
<dbReference type="GO" id="GO:0005737">
    <property type="term" value="C:cytoplasm"/>
    <property type="evidence" value="ECO:0007669"/>
    <property type="project" value="UniProtKB-SubCell"/>
</dbReference>
<dbReference type="PRINTS" id="PR00081">
    <property type="entry name" value="GDHRDH"/>
</dbReference>
<evidence type="ECO:0000259" key="14">
    <source>
        <dbReference type="PROSITE" id="PS51151"/>
    </source>
</evidence>
<dbReference type="InterPro" id="IPR002715">
    <property type="entry name" value="Nas_poly-pep-assoc_cplx_dom"/>
</dbReference>
<keyword evidence="9 12" id="KW-0805">Transcription regulation</keyword>
<dbReference type="Pfam" id="PF00106">
    <property type="entry name" value="adh_short"/>
    <property type="match status" value="1"/>
</dbReference>
<evidence type="ECO:0000256" key="6">
    <source>
        <dbReference type="ARBA" id="ARBA00022490"/>
    </source>
</evidence>
<dbReference type="Gene3D" id="3.40.50.720">
    <property type="entry name" value="NAD(P)-binding Rossmann-like Domain"/>
    <property type="match status" value="1"/>
</dbReference>
<reference evidence="15" key="1">
    <citation type="submission" date="2021-07" db="EMBL/GenBank/DDBJ databases">
        <title>Elsinoe batatas strain:CRI-CJ2 Genome sequencing and assembly.</title>
        <authorList>
            <person name="Huang L."/>
        </authorList>
    </citation>
    <scope>NUCLEOTIDE SEQUENCE</scope>
    <source>
        <strain evidence="15">CRI-CJ2</strain>
    </source>
</reference>
<evidence type="ECO:0000313" key="15">
    <source>
        <dbReference type="EMBL" id="KAG8628616.1"/>
    </source>
</evidence>
<evidence type="ECO:0000313" key="16">
    <source>
        <dbReference type="Proteomes" id="UP000809789"/>
    </source>
</evidence>
<comment type="caution">
    <text evidence="15">The sequence shown here is derived from an EMBL/GenBank/DDBJ whole genome shotgun (WGS) entry which is preliminary data.</text>
</comment>
<evidence type="ECO:0000256" key="4">
    <source>
        <dbReference type="ARBA" id="ARBA00022192"/>
    </source>
</evidence>
<dbReference type="EMBL" id="JAESVG020000003">
    <property type="protein sequence ID" value="KAG8628616.1"/>
    <property type="molecule type" value="Genomic_DNA"/>
</dbReference>
<protein>
    <recommendedName>
        <fullName evidence="4 12">Nascent polypeptide-associated complex subunit beta</fullName>
    </recommendedName>
</protein>
<dbReference type="Pfam" id="PF01849">
    <property type="entry name" value="NAC"/>
    <property type="match status" value="1"/>
</dbReference>
<evidence type="ECO:0000256" key="11">
    <source>
        <dbReference type="ARBA" id="ARBA00023242"/>
    </source>
</evidence>
<dbReference type="PROSITE" id="PS51151">
    <property type="entry name" value="NAC_AB"/>
    <property type="match status" value="1"/>
</dbReference>
<dbReference type="PANTHER" id="PTHR10351">
    <property type="entry name" value="TRANSCRIPTION FACTOR BTF3 FAMILY MEMBER"/>
    <property type="match status" value="1"/>
</dbReference>
<dbReference type="OrthoDB" id="191139at2759"/>
<comment type="subcellular location">
    <subcellularLocation>
        <location evidence="2">Cytoplasm</location>
    </subcellularLocation>
    <subcellularLocation>
        <location evidence="1">Nucleus</location>
    </subcellularLocation>
</comment>
<dbReference type="InterPro" id="IPR039370">
    <property type="entry name" value="BTF3"/>
</dbReference>
<keyword evidence="16" id="KW-1185">Reference proteome</keyword>
<dbReference type="InterPro" id="IPR038187">
    <property type="entry name" value="NAC_A/B_dom_sf"/>
</dbReference>
<evidence type="ECO:0000256" key="2">
    <source>
        <dbReference type="ARBA" id="ARBA00004496"/>
    </source>
</evidence>
<evidence type="ECO:0000256" key="9">
    <source>
        <dbReference type="ARBA" id="ARBA00023015"/>
    </source>
</evidence>
<feature type="region of interest" description="Disordered" evidence="13">
    <location>
        <begin position="412"/>
        <end position="454"/>
    </location>
</feature>
<dbReference type="InterPro" id="IPR002347">
    <property type="entry name" value="SDR_fam"/>
</dbReference>
<feature type="domain" description="NAC-A/B" evidence="14">
    <location>
        <begin position="328"/>
        <end position="393"/>
    </location>
</feature>